<keyword evidence="2" id="KW-1185">Reference proteome</keyword>
<proteinExistence type="predicted"/>
<name>A0A1Q9LI65_9PSEU</name>
<organism evidence="1 2">
    <name type="scientific">Actinokineospora bangkokensis</name>
    <dbReference type="NCBI Taxonomy" id="1193682"/>
    <lineage>
        <taxon>Bacteria</taxon>
        <taxon>Bacillati</taxon>
        <taxon>Actinomycetota</taxon>
        <taxon>Actinomycetes</taxon>
        <taxon>Pseudonocardiales</taxon>
        <taxon>Pseudonocardiaceae</taxon>
        <taxon>Actinokineospora</taxon>
    </lineage>
</organism>
<accession>A0A1Q9LI65</accession>
<protein>
    <submittedName>
        <fullName evidence="1">Uncharacterized protein</fullName>
    </submittedName>
</protein>
<evidence type="ECO:0000313" key="1">
    <source>
        <dbReference type="EMBL" id="OLR91713.1"/>
    </source>
</evidence>
<dbReference type="STRING" id="1193682.BJP25_25225"/>
<dbReference type="Proteomes" id="UP000186040">
    <property type="component" value="Unassembled WGS sequence"/>
</dbReference>
<dbReference type="OrthoDB" id="9940445at2"/>
<dbReference type="RefSeq" id="WP_075976554.1">
    <property type="nucleotide sequence ID" value="NZ_MKQR01000020.1"/>
</dbReference>
<sequence>MSWFDRFYRVPHDLRPLEAEIGRLAELMDAELVGATPVDAVPLDAVAEAVRPGLVRPARDEVTRQSIQVRARLARQDRLGELDRFRRRVLRTAAASMDEGVYRKVFVPYVETILPKRPG</sequence>
<comment type="caution">
    <text evidence="1">The sequence shown here is derived from an EMBL/GenBank/DDBJ whole genome shotgun (WGS) entry which is preliminary data.</text>
</comment>
<dbReference type="EMBL" id="MKQR01000020">
    <property type="protein sequence ID" value="OLR91713.1"/>
    <property type="molecule type" value="Genomic_DNA"/>
</dbReference>
<dbReference type="AlphaFoldDB" id="A0A1Q9LI65"/>
<reference evidence="1 2" key="1">
    <citation type="submission" date="2016-10" db="EMBL/GenBank/DDBJ databases">
        <title>The Draft Genome Sequence of Actinokineospora bangkokensis 44EHWT reveals the biosynthetic pathway of antifungal compounds Thailandins with unusual extender unit butylmalonyl-CoA.</title>
        <authorList>
            <person name="Greule A."/>
            <person name="Intra B."/>
            <person name="Flemming S."/>
            <person name="Rommel M.G."/>
            <person name="Panbangred W."/>
            <person name="Bechthold A."/>
        </authorList>
    </citation>
    <scope>NUCLEOTIDE SEQUENCE [LARGE SCALE GENOMIC DNA]</scope>
    <source>
        <strain evidence="1 2">44EHW</strain>
    </source>
</reference>
<gene>
    <name evidence="1" type="ORF">BJP25_25225</name>
</gene>
<evidence type="ECO:0000313" key="2">
    <source>
        <dbReference type="Proteomes" id="UP000186040"/>
    </source>
</evidence>